<sequence length="83" mass="9700">MEKSTHSFKYKWHSFWLDWHETKEHYYGSSRHQKKKIKHAFKAATVKNDLLNLSSTSSSNLEEINSAPVKQHSAKLNPKVTES</sequence>
<reference evidence="2 3" key="1">
    <citation type="submission" date="2017-10" db="EMBL/GenBank/DDBJ databases">
        <title>Bacillus sp. nov., a halophilic bacterium isolated from a Keqin Lake.</title>
        <authorList>
            <person name="Wang H."/>
        </authorList>
    </citation>
    <scope>NUCLEOTIDE SEQUENCE [LARGE SCALE GENOMIC DNA]</scope>
    <source>
        <strain evidence="2 3">KCTC 13187</strain>
    </source>
</reference>
<accession>A0A3A9JXH8</accession>
<proteinExistence type="predicted"/>
<dbReference type="Proteomes" id="UP000281498">
    <property type="component" value="Unassembled WGS sequence"/>
</dbReference>
<evidence type="ECO:0000313" key="2">
    <source>
        <dbReference type="EMBL" id="RKL65594.1"/>
    </source>
</evidence>
<name>A0A3A9JXH8_9BACI</name>
<dbReference type="RefSeq" id="WP_110936911.1">
    <property type="nucleotide sequence ID" value="NZ_KZ614146.1"/>
</dbReference>
<dbReference type="EMBL" id="PDOE01000014">
    <property type="protein sequence ID" value="RKL65594.1"/>
    <property type="molecule type" value="Genomic_DNA"/>
</dbReference>
<gene>
    <name evidence="2" type="ORF">CR203_19935</name>
</gene>
<organism evidence="2 3">
    <name type="scientific">Salipaludibacillus neizhouensis</name>
    <dbReference type="NCBI Taxonomy" id="885475"/>
    <lineage>
        <taxon>Bacteria</taxon>
        <taxon>Bacillati</taxon>
        <taxon>Bacillota</taxon>
        <taxon>Bacilli</taxon>
        <taxon>Bacillales</taxon>
        <taxon>Bacillaceae</taxon>
    </lineage>
</organism>
<evidence type="ECO:0000256" key="1">
    <source>
        <dbReference type="SAM" id="MobiDB-lite"/>
    </source>
</evidence>
<dbReference type="OrthoDB" id="2974711at2"/>
<comment type="caution">
    <text evidence="2">The sequence shown here is derived from an EMBL/GenBank/DDBJ whole genome shotgun (WGS) entry which is preliminary data.</text>
</comment>
<keyword evidence="3" id="KW-1185">Reference proteome</keyword>
<protein>
    <submittedName>
        <fullName evidence="2">Uncharacterized protein</fullName>
    </submittedName>
</protein>
<dbReference type="AlphaFoldDB" id="A0A3A9JXH8"/>
<feature type="region of interest" description="Disordered" evidence="1">
    <location>
        <begin position="61"/>
        <end position="83"/>
    </location>
</feature>
<evidence type="ECO:0000313" key="3">
    <source>
        <dbReference type="Proteomes" id="UP000281498"/>
    </source>
</evidence>